<organism evidence="7 8">
    <name type="scientific">Fulvimonas soli</name>
    <dbReference type="NCBI Taxonomy" id="155197"/>
    <lineage>
        <taxon>Bacteria</taxon>
        <taxon>Pseudomonadati</taxon>
        <taxon>Pseudomonadota</taxon>
        <taxon>Gammaproteobacteria</taxon>
        <taxon>Lysobacterales</taxon>
        <taxon>Rhodanobacteraceae</taxon>
        <taxon>Fulvimonas</taxon>
    </lineage>
</organism>
<feature type="binding site" evidence="2">
    <location>
        <position position="79"/>
    </location>
    <ligand>
        <name>Fe cation</name>
        <dbReference type="ChEBI" id="CHEBI:24875"/>
    </ligand>
</feature>
<dbReference type="RefSeq" id="WP_109724204.1">
    <property type="nucleotide sequence ID" value="NZ_MSZV01000010.1"/>
</dbReference>
<keyword evidence="2" id="KW-0479">Metal-binding</keyword>
<dbReference type="CDD" id="cd02247">
    <property type="entry name" value="cupin_pirin_C"/>
    <property type="match status" value="1"/>
</dbReference>
<dbReference type="Pfam" id="PF02678">
    <property type="entry name" value="Pirin"/>
    <property type="match status" value="1"/>
</dbReference>
<name>A0A316HX97_9GAMM</name>
<dbReference type="CDD" id="cd02909">
    <property type="entry name" value="cupin_pirin_N"/>
    <property type="match status" value="1"/>
</dbReference>
<evidence type="ECO:0000313" key="7">
    <source>
        <dbReference type="EMBL" id="PWK85337.1"/>
    </source>
</evidence>
<feature type="binding site" evidence="2">
    <location>
        <position position="121"/>
    </location>
    <ligand>
        <name>Fe cation</name>
        <dbReference type="ChEBI" id="CHEBI:24875"/>
    </ligand>
</feature>
<comment type="cofactor">
    <cofactor evidence="2">
        <name>Fe cation</name>
        <dbReference type="ChEBI" id="CHEBI:24875"/>
    </cofactor>
    <text evidence="2">Binds 1 Fe cation per subunit.</text>
</comment>
<dbReference type="InterPro" id="IPR011051">
    <property type="entry name" value="RmlC_Cupin_sf"/>
</dbReference>
<sequence>MTNTERQSAPSDSHDGKPCPGHPVLERIETRGAEVGLLPIHRALPSRQRRMVGAWCFLDHAGPIDYAAGQGLRVGPHPHIGLQTFTWMIEGEIMHRDSLGYEQVIRPGQVNLMTAGRGIAHAEDEVSATAPGRLHAVQLWIALPEAERHRAPSFRHYPDLPVIREGGFRATVLAGSAFGRTAPAEVFSPLVGLDLAADGAASLTLPLEPGFEYAVLGLIGETRVEGEALPPDTLLYLGLGRRELKLQCGAASRLVLIGGEPFGEEILLWWNFVARRPQEMEEATLAWNGHRHFGEVKGSPSPRLVAPDIAGLHLRTARP</sequence>
<dbReference type="EMBL" id="QGHC01000009">
    <property type="protein sequence ID" value="PWK85337.1"/>
    <property type="molecule type" value="Genomic_DNA"/>
</dbReference>
<dbReference type="InterPro" id="IPR008778">
    <property type="entry name" value="Pirin_C_dom"/>
</dbReference>
<dbReference type="Gene3D" id="2.60.120.10">
    <property type="entry name" value="Jelly Rolls"/>
    <property type="match status" value="1"/>
</dbReference>
<feature type="domain" description="Pirin C-terminal" evidence="6">
    <location>
        <begin position="193"/>
        <end position="290"/>
    </location>
</feature>
<dbReference type="Pfam" id="PF05726">
    <property type="entry name" value="Pirin_C"/>
    <property type="match status" value="1"/>
</dbReference>
<feature type="domain" description="Pirin N-terminal" evidence="5">
    <location>
        <begin position="42"/>
        <end position="141"/>
    </location>
</feature>
<dbReference type="InterPro" id="IPR003829">
    <property type="entry name" value="Pirin_N_dom"/>
</dbReference>
<protein>
    <recommendedName>
        <fullName evidence="9">Pirin</fullName>
    </recommendedName>
</protein>
<keyword evidence="8" id="KW-1185">Reference proteome</keyword>
<dbReference type="PANTHER" id="PTHR13903:SF8">
    <property type="entry name" value="PIRIN"/>
    <property type="match status" value="1"/>
</dbReference>
<dbReference type="AlphaFoldDB" id="A0A316HX97"/>
<evidence type="ECO:0000256" key="1">
    <source>
        <dbReference type="ARBA" id="ARBA00008416"/>
    </source>
</evidence>
<feature type="region of interest" description="Disordered" evidence="4">
    <location>
        <begin position="1"/>
        <end position="23"/>
    </location>
</feature>
<evidence type="ECO:0000259" key="5">
    <source>
        <dbReference type="Pfam" id="PF02678"/>
    </source>
</evidence>
<comment type="caution">
    <text evidence="7">The sequence shown here is derived from an EMBL/GenBank/DDBJ whole genome shotgun (WGS) entry which is preliminary data.</text>
</comment>
<evidence type="ECO:0000256" key="3">
    <source>
        <dbReference type="RuleBase" id="RU003457"/>
    </source>
</evidence>
<evidence type="ECO:0000259" key="6">
    <source>
        <dbReference type="Pfam" id="PF05726"/>
    </source>
</evidence>
<dbReference type="OrthoDB" id="9780903at2"/>
<dbReference type="Proteomes" id="UP000245812">
    <property type="component" value="Unassembled WGS sequence"/>
</dbReference>
<feature type="binding site" evidence="2">
    <location>
        <position position="123"/>
    </location>
    <ligand>
        <name>Fe cation</name>
        <dbReference type="ChEBI" id="CHEBI:24875"/>
    </ligand>
</feature>
<dbReference type="InterPro" id="IPR014710">
    <property type="entry name" value="RmlC-like_jellyroll"/>
</dbReference>
<feature type="binding site" evidence="2">
    <location>
        <position position="77"/>
    </location>
    <ligand>
        <name>Fe cation</name>
        <dbReference type="ChEBI" id="CHEBI:24875"/>
    </ligand>
</feature>
<evidence type="ECO:0000256" key="2">
    <source>
        <dbReference type="PIRSR" id="PIRSR006232-1"/>
    </source>
</evidence>
<keyword evidence="2" id="KW-0408">Iron</keyword>
<reference evidence="7 8" key="1">
    <citation type="submission" date="2018-05" db="EMBL/GenBank/DDBJ databases">
        <title>Genomic Encyclopedia of Type Strains, Phase IV (KMG-IV): sequencing the most valuable type-strain genomes for metagenomic binning, comparative biology and taxonomic classification.</title>
        <authorList>
            <person name="Goeker M."/>
        </authorList>
    </citation>
    <scope>NUCLEOTIDE SEQUENCE [LARGE SCALE GENOMIC DNA]</scope>
    <source>
        <strain evidence="7 8">DSM 14263</strain>
    </source>
</reference>
<comment type="similarity">
    <text evidence="1 3">Belongs to the pirin family.</text>
</comment>
<gene>
    <name evidence="7" type="ORF">C7456_109111</name>
</gene>
<evidence type="ECO:0000313" key="8">
    <source>
        <dbReference type="Proteomes" id="UP000245812"/>
    </source>
</evidence>
<dbReference type="SUPFAM" id="SSF51182">
    <property type="entry name" value="RmlC-like cupins"/>
    <property type="match status" value="1"/>
</dbReference>
<accession>A0A316HX97</accession>
<feature type="compositionally biased region" description="Polar residues" evidence="4">
    <location>
        <begin position="1"/>
        <end position="11"/>
    </location>
</feature>
<evidence type="ECO:0000256" key="4">
    <source>
        <dbReference type="SAM" id="MobiDB-lite"/>
    </source>
</evidence>
<dbReference type="PIRSF" id="PIRSF006232">
    <property type="entry name" value="Pirin"/>
    <property type="match status" value="1"/>
</dbReference>
<dbReference type="PANTHER" id="PTHR13903">
    <property type="entry name" value="PIRIN-RELATED"/>
    <property type="match status" value="1"/>
</dbReference>
<dbReference type="InterPro" id="IPR012093">
    <property type="entry name" value="Pirin"/>
</dbReference>
<proteinExistence type="inferred from homology"/>
<dbReference type="GO" id="GO:0046872">
    <property type="term" value="F:metal ion binding"/>
    <property type="evidence" value="ECO:0007669"/>
    <property type="project" value="UniProtKB-KW"/>
</dbReference>
<evidence type="ECO:0008006" key="9">
    <source>
        <dbReference type="Google" id="ProtNLM"/>
    </source>
</evidence>